<dbReference type="NCBIfam" id="TIGR00685">
    <property type="entry name" value="T6PP"/>
    <property type="match status" value="1"/>
</dbReference>
<dbReference type="Proteomes" id="UP001642464">
    <property type="component" value="Unassembled WGS sequence"/>
</dbReference>
<comment type="similarity">
    <text evidence="1">In the N-terminal section; belongs to the glycosyltransferase 20 family.</text>
</comment>
<feature type="region of interest" description="Disordered" evidence="3">
    <location>
        <begin position="1088"/>
        <end position="1120"/>
    </location>
</feature>
<dbReference type="InterPro" id="IPR036412">
    <property type="entry name" value="HAD-like_sf"/>
</dbReference>
<evidence type="ECO:0000259" key="4">
    <source>
        <dbReference type="PROSITE" id="PS51166"/>
    </source>
</evidence>
<dbReference type="InterPro" id="IPR013784">
    <property type="entry name" value="Carb-bd-like_fold"/>
</dbReference>
<dbReference type="CDD" id="cd01627">
    <property type="entry name" value="HAD_TPP"/>
    <property type="match status" value="1"/>
</dbReference>
<evidence type="ECO:0000256" key="1">
    <source>
        <dbReference type="ARBA" id="ARBA00005409"/>
    </source>
</evidence>
<dbReference type="InterPro" id="IPR002044">
    <property type="entry name" value="CBM20"/>
</dbReference>
<proteinExistence type="inferred from homology"/>
<keyword evidence="6" id="KW-1185">Reference proteome</keyword>
<comment type="caution">
    <text evidence="5">The sequence shown here is derived from an EMBL/GenBank/DDBJ whole genome shotgun (WGS) entry which is preliminary data.</text>
</comment>
<feature type="region of interest" description="Disordered" evidence="3">
    <location>
        <begin position="978"/>
        <end position="999"/>
    </location>
</feature>
<feature type="region of interest" description="Disordered" evidence="3">
    <location>
        <begin position="1"/>
        <end position="60"/>
    </location>
</feature>
<dbReference type="InterPro" id="IPR013783">
    <property type="entry name" value="Ig-like_fold"/>
</dbReference>
<sequence>MARRPPHLEGAADPATGSTGSAPLSPLRQRGGNLQLDTSLKPPTRKPKHHAHGSHHHPLPSTKVYFHVECRGIKFGETVRVTGDHPSLGSWDVSRAMELETQQDLFPVFISQSPIFVELHTKVQYKYLLCGVNGQPRDWEDGGLERSFVANGTEMTLEDDDGAFRQKVGMEEDSDGEEEVGVPRTNSKSRNPFSMDKEQKLSFIKELEGKADIGATDTVFMLAFQLPVKVFKDTDGVWKLSQKAPTDGRNFAFLPLLQEVKEKKKLKVVNIGWPGVHPETEKDKRDIERLLAAHDFIPVWPPRKEFDAFLIFCRTILWPVFHDSMQTLQSTKAELFNEQGWAAYQHINNIYALACVPHTHESDLIWIQDYHMLMTPTFIARKIHKANIGFYLHVPFPSSDTFKTLPWREEILAGMLSADQLGFQFFSYARNFIVSCKRTYGLEPSFRTGGFMGLDWNGRNIMIKVAHFAYPYQASIKEVESDEVQREAVKVKELFKDKTIFACMDRADGLSGLIPKFQAFKQFLKEKPEHSGKVVLVQYCFESVGGREDVAVMTRLRKEADALLSSSNGKLEIQPLNEGSPESCHIFMRLDKAERADRLGLFRAADILLDTSAKNGLNLMPFEFITAQHGTPNPKVCIVSEFSGCSRVLMGSLRINPWNNSALSNSFERALSMADEEKKDRWQCDLQYVSKQCQMGWFEDFLTDLRRARKRDDVRLESIGFGAKMRQVAIGSNFQKLPINAVLQAFRHARNRVLCFDNEGTLATDKRHLHRRYTAHTSALADLASRGSAPNEHVMDCLQSLSADSRNTVVILSGRSWETMEEWFRKVPRLGLGAERGFFYKLPFSTGGQWHCMVQKPDYDWKSFAFEIMRQFVKRTQGSFIENKGSALVWQYRDADPHFGSWQAKELSSHLKELLVGYDFEILEGKGYVEVKVRGVNKGVAVNKALQKVKQMFGEVEFVLCIGDDRSDEDMFEAVNLIDPTEDEEAESQRSTTDSSENDEFGMARLKAKSEVLLPKRQSSGKLGGLCGLTENMRGSLGGGLSSLGEGGDEHASRRFFTCTVGRKPSAAKFFLDDTDEVSELLASLKQVQEKQNKESNLGTWSYGDGKDKGSAMGLPSFSQ</sequence>
<dbReference type="PANTHER" id="PTHR10788:SF94">
    <property type="entry name" value="ALPHA,ALPHA-TREHALOSE-PHOSPHATE SYNTHASE [UDP-FORMING] 5"/>
    <property type="match status" value="1"/>
</dbReference>
<protein>
    <submittedName>
        <fullName evidence="5">Alpha</fullName>
    </submittedName>
</protein>
<dbReference type="PROSITE" id="PS51166">
    <property type="entry name" value="CBM20"/>
    <property type="match status" value="1"/>
</dbReference>
<feature type="compositionally biased region" description="Basic residues" evidence="3">
    <location>
        <begin position="43"/>
        <end position="58"/>
    </location>
</feature>
<dbReference type="InterPro" id="IPR003337">
    <property type="entry name" value="Trehalose_PPase"/>
</dbReference>
<evidence type="ECO:0000256" key="2">
    <source>
        <dbReference type="ARBA" id="ARBA00006330"/>
    </source>
</evidence>
<feature type="domain" description="CBM20" evidence="4">
    <location>
        <begin position="56"/>
        <end position="166"/>
    </location>
</feature>
<dbReference type="Pfam" id="PF00686">
    <property type="entry name" value="CBM_20"/>
    <property type="match status" value="1"/>
</dbReference>
<feature type="compositionally biased region" description="Acidic residues" evidence="3">
    <location>
        <begin position="171"/>
        <end position="180"/>
    </location>
</feature>
<evidence type="ECO:0000256" key="3">
    <source>
        <dbReference type="SAM" id="MobiDB-lite"/>
    </source>
</evidence>
<dbReference type="Pfam" id="PF02358">
    <property type="entry name" value="Trehalose_PPase"/>
    <property type="match status" value="1"/>
</dbReference>
<dbReference type="Gene3D" id="3.30.70.1020">
    <property type="entry name" value="Trehalose-6-phosphate phosphatase related protein, domain 2"/>
    <property type="match status" value="1"/>
</dbReference>
<dbReference type="Gene3D" id="2.60.40.10">
    <property type="entry name" value="Immunoglobulins"/>
    <property type="match status" value="1"/>
</dbReference>
<dbReference type="SUPFAM" id="SSF56784">
    <property type="entry name" value="HAD-like"/>
    <property type="match status" value="1"/>
</dbReference>
<dbReference type="NCBIfam" id="TIGR01484">
    <property type="entry name" value="HAD-SF-IIB"/>
    <property type="match status" value="1"/>
</dbReference>
<feature type="region of interest" description="Disordered" evidence="3">
    <location>
        <begin position="170"/>
        <end position="193"/>
    </location>
</feature>
<dbReference type="InterPro" id="IPR001830">
    <property type="entry name" value="Glyco_trans_20"/>
</dbReference>
<gene>
    <name evidence="5" type="ORF">SCF082_LOCUS34039</name>
</gene>
<comment type="similarity">
    <text evidence="2">In the C-terminal section; belongs to the trehalose phosphatase family.</text>
</comment>
<dbReference type="SMART" id="SM01065">
    <property type="entry name" value="CBM_2"/>
    <property type="match status" value="1"/>
</dbReference>
<dbReference type="Gene3D" id="3.40.50.2000">
    <property type="entry name" value="Glycogen Phosphorylase B"/>
    <property type="match status" value="2"/>
</dbReference>
<dbReference type="Gene3D" id="3.40.50.1000">
    <property type="entry name" value="HAD superfamily/HAD-like"/>
    <property type="match status" value="1"/>
</dbReference>
<dbReference type="InterPro" id="IPR006379">
    <property type="entry name" value="HAD-SF_hydro_IIB"/>
</dbReference>
<dbReference type="Pfam" id="PF00982">
    <property type="entry name" value="Glyco_transf_20"/>
    <property type="match status" value="1"/>
</dbReference>
<evidence type="ECO:0000313" key="6">
    <source>
        <dbReference type="Proteomes" id="UP001642464"/>
    </source>
</evidence>
<dbReference type="SUPFAM" id="SSF49452">
    <property type="entry name" value="Starch-binding domain-like"/>
    <property type="match status" value="1"/>
</dbReference>
<evidence type="ECO:0000313" key="5">
    <source>
        <dbReference type="EMBL" id="CAK9067144.1"/>
    </source>
</evidence>
<organism evidence="5 6">
    <name type="scientific">Durusdinium trenchii</name>
    <dbReference type="NCBI Taxonomy" id="1381693"/>
    <lineage>
        <taxon>Eukaryota</taxon>
        <taxon>Sar</taxon>
        <taxon>Alveolata</taxon>
        <taxon>Dinophyceae</taxon>
        <taxon>Suessiales</taxon>
        <taxon>Symbiodiniaceae</taxon>
        <taxon>Durusdinium</taxon>
    </lineage>
</organism>
<dbReference type="SUPFAM" id="SSF53756">
    <property type="entry name" value="UDP-Glycosyltransferase/glycogen phosphorylase"/>
    <property type="match status" value="1"/>
</dbReference>
<dbReference type="InterPro" id="IPR023214">
    <property type="entry name" value="HAD_sf"/>
</dbReference>
<accession>A0ABP0NWG1</accession>
<name>A0ABP0NWG1_9DINO</name>
<dbReference type="EMBL" id="CAXAMM010030879">
    <property type="protein sequence ID" value="CAK9067144.1"/>
    <property type="molecule type" value="Genomic_DNA"/>
</dbReference>
<dbReference type="CDD" id="cd03788">
    <property type="entry name" value="GT20_TPS"/>
    <property type="match status" value="1"/>
</dbReference>
<dbReference type="PANTHER" id="PTHR10788">
    <property type="entry name" value="TREHALOSE-6-PHOSPHATE SYNTHASE"/>
    <property type="match status" value="1"/>
</dbReference>
<reference evidence="5 6" key="1">
    <citation type="submission" date="2024-02" db="EMBL/GenBank/DDBJ databases">
        <authorList>
            <person name="Chen Y."/>
            <person name="Shah S."/>
            <person name="Dougan E. K."/>
            <person name="Thang M."/>
            <person name="Chan C."/>
        </authorList>
    </citation>
    <scope>NUCLEOTIDE SEQUENCE [LARGE SCALE GENOMIC DNA]</scope>
</reference>